<organism evidence="1">
    <name type="scientific">Craspedostauros australis</name>
    <dbReference type="NCBI Taxonomy" id="1486917"/>
    <lineage>
        <taxon>Eukaryota</taxon>
        <taxon>Sar</taxon>
        <taxon>Stramenopiles</taxon>
        <taxon>Ochrophyta</taxon>
        <taxon>Bacillariophyta</taxon>
        <taxon>Bacillariophyceae</taxon>
        <taxon>Bacillariophycidae</taxon>
        <taxon>Naviculales</taxon>
        <taxon>Naviculaceae</taxon>
        <taxon>Craspedostauros</taxon>
    </lineage>
</organism>
<protein>
    <submittedName>
        <fullName evidence="1">Uncharacterized protein</fullName>
    </submittedName>
</protein>
<dbReference type="EMBL" id="HBEF01001616">
    <property type="protein sequence ID" value="CAD8328939.1"/>
    <property type="molecule type" value="Transcribed_RNA"/>
</dbReference>
<evidence type="ECO:0000313" key="1">
    <source>
        <dbReference type="EMBL" id="CAD8328939.1"/>
    </source>
</evidence>
<name>A0A7R9ZIQ2_9STRA</name>
<accession>A0A7R9ZIQ2</accession>
<gene>
    <name evidence="1" type="ORF">CAUS1442_LOCUS1037</name>
</gene>
<dbReference type="AlphaFoldDB" id="A0A7R9ZIQ2"/>
<reference evidence="1" key="1">
    <citation type="submission" date="2021-01" db="EMBL/GenBank/DDBJ databases">
        <authorList>
            <person name="Corre E."/>
            <person name="Pelletier E."/>
            <person name="Niang G."/>
            <person name="Scheremetjew M."/>
            <person name="Finn R."/>
            <person name="Kale V."/>
            <person name="Holt S."/>
            <person name="Cochrane G."/>
            <person name="Meng A."/>
            <person name="Brown T."/>
            <person name="Cohen L."/>
        </authorList>
    </citation>
    <scope>NUCLEOTIDE SEQUENCE</scope>
    <source>
        <strain evidence="1">CCMP3328</strain>
    </source>
</reference>
<proteinExistence type="predicted"/>
<sequence length="127" mass="15272">MNNQLMQQGLRMSSTQLVRCGTAPLLQQSSQQLVQARSYWQEIVRRKVDKEGNVKYDDPSVVVRRFKDSQRADGHALLDLHLWNERHEKKWMKKQRLIAKKRYEFDKQHVMNLAKYIEFIQDNKDKK</sequence>